<evidence type="ECO:0000256" key="1">
    <source>
        <dbReference type="ARBA" id="ARBA00004389"/>
    </source>
</evidence>
<protein>
    <recommendedName>
        <fullName evidence="3">Signal recognition particle receptor subunit beta</fullName>
    </recommendedName>
</protein>
<dbReference type="OrthoDB" id="41266at2759"/>
<evidence type="ECO:0000256" key="5">
    <source>
        <dbReference type="ARBA" id="ARBA00022741"/>
    </source>
</evidence>
<keyword evidence="4 12" id="KW-0812">Transmembrane</keyword>
<comment type="caution">
    <text evidence="13">The sequence shown here is derived from an EMBL/GenBank/DDBJ whole genome shotgun (WGS) entry which is preliminary data.</text>
</comment>
<evidence type="ECO:0000256" key="2">
    <source>
        <dbReference type="ARBA" id="ARBA00005619"/>
    </source>
</evidence>
<keyword evidence="5" id="KW-0547">Nucleotide-binding</keyword>
<keyword evidence="7 12" id="KW-1133">Transmembrane helix</keyword>
<dbReference type="Gene3D" id="3.40.50.300">
    <property type="entry name" value="P-loop containing nucleotide triphosphate hydrolases"/>
    <property type="match status" value="1"/>
</dbReference>
<organism evidence="13 14">
    <name type="scientific">Gymnopilus dilepis</name>
    <dbReference type="NCBI Taxonomy" id="231916"/>
    <lineage>
        <taxon>Eukaryota</taxon>
        <taxon>Fungi</taxon>
        <taxon>Dikarya</taxon>
        <taxon>Basidiomycota</taxon>
        <taxon>Agaricomycotina</taxon>
        <taxon>Agaricomycetes</taxon>
        <taxon>Agaricomycetidae</taxon>
        <taxon>Agaricales</taxon>
        <taxon>Agaricineae</taxon>
        <taxon>Hymenogastraceae</taxon>
        <taxon>Gymnopilus</taxon>
    </lineage>
</organism>
<keyword evidence="14" id="KW-1185">Reference proteome</keyword>
<evidence type="ECO:0000256" key="11">
    <source>
        <dbReference type="SAM" id="MobiDB-lite"/>
    </source>
</evidence>
<dbReference type="AlphaFoldDB" id="A0A409Y3E4"/>
<dbReference type="Pfam" id="PF09439">
    <property type="entry name" value="SRPRB"/>
    <property type="match status" value="1"/>
</dbReference>
<evidence type="ECO:0000256" key="12">
    <source>
        <dbReference type="SAM" id="Phobius"/>
    </source>
</evidence>
<proteinExistence type="inferred from homology"/>
<evidence type="ECO:0000313" key="13">
    <source>
        <dbReference type="EMBL" id="PPQ97574.1"/>
    </source>
</evidence>
<sequence>MDDQLQPEKTPEILPLSATFTPQSLIAASLLVALLFVIGNAISGLPPKMSTNCRVLAAVYLFNRTRSKTKGNTFLLVGPPDAGKTAILSQLVYGQTLPTQASMQTNSGVASLSSKRSIRVVDVPGHARLRDQFQEYMPETKVIGFVVDANNVSRNAPAVAEHLHHILHALTSLPPSQHPPALVILAHKADLFKASSASGISSSTLAVNRVKAILERELEKRRASQSGGVNVEGLGEEGERTDMGGLECGEKEGSTFKFDEWEGGEITFIGTSVVSNFAGDEKGATAGLEPLWQCLEEFM</sequence>
<evidence type="ECO:0000256" key="7">
    <source>
        <dbReference type="ARBA" id="ARBA00022989"/>
    </source>
</evidence>
<dbReference type="InParanoid" id="A0A409Y3E4"/>
<evidence type="ECO:0000313" key="14">
    <source>
        <dbReference type="Proteomes" id="UP000284706"/>
    </source>
</evidence>
<gene>
    <name evidence="13" type="ORF">CVT26_002361</name>
</gene>
<dbReference type="EMBL" id="NHYE01001225">
    <property type="protein sequence ID" value="PPQ97574.1"/>
    <property type="molecule type" value="Genomic_DNA"/>
</dbReference>
<dbReference type="STRING" id="231916.A0A409Y3E4"/>
<evidence type="ECO:0000256" key="4">
    <source>
        <dbReference type="ARBA" id="ARBA00022692"/>
    </source>
</evidence>
<feature type="region of interest" description="Disordered" evidence="11">
    <location>
        <begin position="224"/>
        <end position="248"/>
    </location>
</feature>
<evidence type="ECO:0000256" key="9">
    <source>
        <dbReference type="ARBA" id="ARBA00023136"/>
    </source>
</evidence>
<evidence type="ECO:0000256" key="6">
    <source>
        <dbReference type="ARBA" id="ARBA00022824"/>
    </source>
</evidence>
<dbReference type="GO" id="GO:0005789">
    <property type="term" value="C:endoplasmic reticulum membrane"/>
    <property type="evidence" value="ECO:0007669"/>
    <property type="project" value="UniProtKB-SubCell"/>
</dbReference>
<dbReference type="GO" id="GO:0005525">
    <property type="term" value="F:GTP binding"/>
    <property type="evidence" value="ECO:0007669"/>
    <property type="project" value="UniProtKB-KW"/>
</dbReference>
<feature type="compositionally biased region" description="Basic and acidic residues" evidence="11">
    <location>
        <begin position="237"/>
        <end position="248"/>
    </location>
</feature>
<comment type="similarity">
    <text evidence="2">Belongs to the SRP receptor beta subunit family.</text>
</comment>
<evidence type="ECO:0000256" key="3">
    <source>
        <dbReference type="ARBA" id="ARBA00020256"/>
    </source>
</evidence>
<dbReference type="FunCoup" id="A0A409Y3E4">
    <property type="interactions" value="411"/>
</dbReference>
<dbReference type="InterPro" id="IPR024156">
    <property type="entry name" value="Small_GTPase_ARF"/>
</dbReference>
<accession>A0A409Y3E4</accession>
<keyword evidence="9 12" id="KW-0472">Membrane</keyword>
<dbReference type="SUPFAM" id="SSF52540">
    <property type="entry name" value="P-loop containing nucleoside triphosphate hydrolases"/>
    <property type="match status" value="1"/>
</dbReference>
<evidence type="ECO:0000256" key="10">
    <source>
        <dbReference type="ARBA" id="ARBA00023170"/>
    </source>
</evidence>
<keyword evidence="8" id="KW-0342">GTP-binding</keyword>
<dbReference type="PANTHER" id="PTHR11711">
    <property type="entry name" value="ADP RIBOSYLATION FACTOR-RELATED"/>
    <property type="match status" value="1"/>
</dbReference>
<reference evidence="13 14" key="1">
    <citation type="journal article" date="2018" name="Evol. Lett.">
        <title>Horizontal gene cluster transfer increased hallucinogenic mushroom diversity.</title>
        <authorList>
            <person name="Reynolds H.T."/>
            <person name="Vijayakumar V."/>
            <person name="Gluck-Thaler E."/>
            <person name="Korotkin H.B."/>
            <person name="Matheny P.B."/>
            <person name="Slot J.C."/>
        </authorList>
    </citation>
    <scope>NUCLEOTIDE SEQUENCE [LARGE SCALE GENOMIC DNA]</scope>
    <source>
        <strain evidence="13 14">SRW20</strain>
    </source>
</reference>
<dbReference type="InterPro" id="IPR027417">
    <property type="entry name" value="P-loop_NTPase"/>
</dbReference>
<dbReference type="InterPro" id="IPR019009">
    <property type="entry name" value="SRP_receptor_beta_su"/>
</dbReference>
<feature type="transmembrane region" description="Helical" evidence="12">
    <location>
        <begin position="20"/>
        <end position="42"/>
    </location>
</feature>
<dbReference type="Proteomes" id="UP000284706">
    <property type="component" value="Unassembled WGS sequence"/>
</dbReference>
<evidence type="ECO:0000256" key="8">
    <source>
        <dbReference type="ARBA" id="ARBA00023134"/>
    </source>
</evidence>
<keyword evidence="10" id="KW-0675">Receptor</keyword>
<name>A0A409Y3E4_9AGAR</name>
<keyword evidence="6" id="KW-0256">Endoplasmic reticulum</keyword>
<comment type="subcellular location">
    <subcellularLocation>
        <location evidence="1">Endoplasmic reticulum membrane</location>
        <topology evidence="1">Single-pass membrane protein</topology>
    </subcellularLocation>
</comment>